<evidence type="ECO:0000313" key="2">
    <source>
        <dbReference type="Proteomes" id="UP000634136"/>
    </source>
</evidence>
<sequence>MFTSSIFPFPVVDRWNLASYIEGSNLRLPSALYEPNIMRFYSHSISIVLLYRDRAQSIAPFTSQFKVHRHQTEPPLFAYLLPTFRHSVSSDFFFFISYEMRQDLTAPATFFISFSRGESSTESHRPSLNSDEPRRQLLRLRLFPPYHGSRLKEFNEAMKVHGFTVKTGLSLILMFVTHDENEIQEAITIFRRMQEESYEKPDEATVVSTLSACTATKDLELGCAQLGALEQGKWIHGYIDGNKMKLDAVIKGKGYSHMDFYYLWASHEWYDKQALELFEEMKNVGARPQMTSPSLVFLSACSHGGLVQEGRKIFHSIERKLIKLSQRYNTMGVSLIFLVELDCYTKQRNFMAIFTWVGERIAGELAKMEYSDSSLHTLLANIYASADRWEDVSKVRRSKMKELGIRKVPGC</sequence>
<gene>
    <name evidence="1" type="ORF">G2W53_011126</name>
</gene>
<dbReference type="Gene3D" id="1.25.40.10">
    <property type="entry name" value="Tetratricopeptide repeat domain"/>
    <property type="match status" value="1"/>
</dbReference>
<dbReference type="GO" id="GO:0009451">
    <property type="term" value="P:RNA modification"/>
    <property type="evidence" value="ECO:0007669"/>
    <property type="project" value="InterPro"/>
</dbReference>
<evidence type="ECO:0000313" key="1">
    <source>
        <dbReference type="EMBL" id="KAF7836267.1"/>
    </source>
</evidence>
<dbReference type="InterPro" id="IPR046848">
    <property type="entry name" value="E_motif"/>
</dbReference>
<reference evidence="1" key="1">
    <citation type="submission" date="2020-09" db="EMBL/GenBank/DDBJ databases">
        <title>Genome-Enabled Discovery of Anthraquinone Biosynthesis in Senna tora.</title>
        <authorList>
            <person name="Kang S.-H."/>
            <person name="Pandey R.P."/>
            <person name="Lee C.-M."/>
            <person name="Sim J.-S."/>
            <person name="Jeong J.-T."/>
            <person name="Choi B.-S."/>
            <person name="Jung M."/>
            <person name="Ginzburg D."/>
            <person name="Zhao K."/>
            <person name="Won S.Y."/>
            <person name="Oh T.-J."/>
            <person name="Yu Y."/>
            <person name="Kim N.-H."/>
            <person name="Lee O.R."/>
            <person name="Lee T.-H."/>
            <person name="Bashyal P."/>
            <person name="Kim T.-S."/>
            <person name="Lee W.-H."/>
            <person name="Kawkins C."/>
            <person name="Kim C.-K."/>
            <person name="Kim J.S."/>
            <person name="Ahn B.O."/>
            <person name="Rhee S.Y."/>
            <person name="Sohng J.K."/>
        </authorList>
    </citation>
    <scope>NUCLEOTIDE SEQUENCE</scope>
    <source>
        <tissue evidence="1">Leaf</tissue>
    </source>
</reference>
<protein>
    <submittedName>
        <fullName evidence="1">Pentatricopeptide repeat-containing protein</fullName>
    </submittedName>
</protein>
<dbReference type="Proteomes" id="UP000634136">
    <property type="component" value="Unassembled WGS sequence"/>
</dbReference>
<name>A0A835CEV2_9FABA</name>
<dbReference type="InterPro" id="IPR046960">
    <property type="entry name" value="PPR_At4g14850-like_plant"/>
</dbReference>
<dbReference type="PANTHER" id="PTHR47926:SF537">
    <property type="entry name" value="PENTACOTRIPEPTIDE-REPEAT REGION OF PRORP DOMAIN-CONTAINING PROTEIN"/>
    <property type="match status" value="1"/>
</dbReference>
<dbReference type="PANTHER" id="PTHR47926">
    <property type="entry name" value="PENTATRICOPEPTIDE REPEAT-CONTAINING PROTEIN"/>
    <property type="match status" value="1"/>
</dbReference>
<keyword evidence="2" id="KW-1185">Reference proteome</keyword>
<dbReference type="AlphaFoldDB" id="A0A835CEV2"/>
<dbReference type="GO" id="GO:0003723">
    <property type="term" value="F:RNA binding"/>
    <property type="evidence" value="ECO:0007669"/>
    <property type="project" value="InterPro"/>
</dbReference>
<accession>A0A835CEV2</accession>
<dbReference type="InterPro" id="IPR011990">
    <property type="entry name" value="TPR-like_helical_dom_sf"/>
</dbReference>
<dbReference type="EMBL" id="JAAIUW010000004">
    <property type="protein sequence ID" value="KAF7836267.1"/>
    <property type="molecule type" value="Genomic_DNA"/>
</dbReference>
<comment type="caution">
    <text evidence="1">The sequence shown here is derived from an EMBL/GenBank/DDBJ whole genome shotgun (WGS) entry which is preliminary data.</text>
</comment>
<dbReference type="Pfam" id="PF20431">
    <property type="entry name" value="E_motif"/>
    <property type="match status" value="1"/>
</dbReference>
<organism evidence="1 2">
    <name type="scientific">Senna tora</name>
    <dbReference type="NCBI Taxonomy" id="362788"/>
    <lineage>
        <taxon>Eukaryota</taxon>
        <taxon>Viridiplantae</taxon>
        <taxon>Streptophyta</taxon>
        <taxon>Embryophyta</taxon>
        <taxon>Tracheophyta</taxon>
        <taxon>Spermatophyta</taxon>
        <taxon>Magnoliopsida</taxon>
        <taxon>eudicotyledons</taxon>
        <taxon>Gunneridae</taxon>
        <taxon>Pentapetalae</taxon>
        <taxon>rosids</taxon>
        <taxon>fabids</taxon>
        <taxon>Fabales</taxon>
        <taxon>Fabaceae</taxon>
        <taxon>Caesalpinioideae</taxon>
        <taxon>Cassia clade</taxon>
        <taxon>Senna</taxon>
    </lineage>
</organism>
<proteinExistence type="predicted"/>
<dbReference type="OrthoDB" id="185373at2759"/>